<reference evidence="2 3" key="1">
    <citation type="submission" date="2024-11" db="EMBL/GenBank/DDBJ databases">
        <title>A near-complete genome assembly of Cinchona calisaya.</title>
        <authorList>
            <person name="Lian D.C."/>
            <person name="Zhao X.W."/>
            <person name="Wei L."/>
        </authorList>
    </citation>
    <scope>NUCLEOTIDE SEQUENCE [LARGE SCALE GENOMIC DNA]</scope>
    <source>
        <tissue evidence="2">Nenye</tissue>
    </source>
</reference>
<evidence type="ECO:0000259" key="1">
    <source>
        <dbReference type="Pfam" id="PF03101"/>
    </source>
</evidence>
<sequence length="149" mass="17383">MEGQSNNETSEAVCIDDLDYNEVMGMKLTQLKKQNSSILYMQKLGFGIRKHDIKTYNDGGIRYRKWTCCRQGERDAQWINMENLERDHRSLTRVNCDACFPIKYDVGEAKFIVTEFSIEHNRPLAQPSTMPFLRSHRHILDSDYAQAKS</sequence>
<evidence type="ECO:0000313" key="3">
    <source>
        <dbReference type="Proteomes" id="UP001630127"/>
    </source>
</evidence>
<evidence type="ECO:0000313" key="2">
    <source>
        <dbReference type="EMBL" id="KAL3537462.1"/>
    </source>
</evidence>
<dbReference type="Proteomes" id="UP001630127">
    <property type="component" value="Unassembled WGS sequence"/>
</dbReference>
<dbReference type="InterPro" id="IPR004330">
    <property type="entry name" value="FAR1_DNA_bnd_dom"/>
</dbReference>
<dbReference type="PANTHER" id="PTHR47718:SF15">
    <property type="entry name" value="PROTEIN FAR1-RELATED SEQUENCE 5-LIKE"/>
    <property type="match status" value="1"/>
</dbReference>
<dbReference type="AlphaFoldDB" id="A0ABD3B2V2"/>
<accession>A0ABD3B2V2</accession>
<organism evidence="2 3">
    <name type="scientific">Cinchona calisaya</name>
    <dbReference type="NCBI Taxonomy" id="153742"/>
    <lineage>
        <taxon>Eukaryota</taxon>
        <taxon>Viridiplantae</taxon>
        <taxon>Streptophyta</taxon>
        <taxon>Embryophyta</taxon>
        <taxon>Tracheophyta</taxon>
        <taxon>Spermatophyta</taxon>
        <taxon>Magnoliopsida</taxon>
        <taxon>eudicotyledons</taxon>
        <taxon>Gunneridae</taxon>
        <taxon>Pentapetalae</taxon>
        <taxon>asterids</taxon>
        <taxon>lamiids</taxon>
        <taxon>Gentianales</taxon>
        <taxon>Rubiaceae</taxon>
        <taxon>Cinchonoideae</taxon>
        <taxon>Cinchoneae</taxon>
        <taxon>Cinchona</taxon>
    </lineage>
</organism>
<gene>
    <name evidence="2" type="ORF">ACH5RR_000828</name>
</gene>
<dbReference type="Pfam" id="PF03101">
    <property type="entry name" value="FAR1"/>
    <property type="match status" value="1"/>
</dbReference>
<proteinExistence type="predicted"/>
<dbReference type="EMBL" id="JBJUIK010000001">
    <property type="protein sequence ID" value="KAL3537462.1"/>
    <property type="molecule type" value="Genomic_DNA"/>
</dbReference>
<dbReference type="PANTHER" id="PTHR47718">
    <property type="entry name" value="OS01G0519700 PROTEIN"/>
    <property type="match status" value="1"/>
</dbReference>
<name>A0ABD3B2V2_9GENT</name>
<feature type="domain" description="FAR1" evidence="1">
    <location>
        <begin position="40"/>
        <end position="125"/>
    </location>
</feature>
<protein>
    <recommendedName>
        <fullName evidence="1">FAR1 domain-containing protein</fullName>
    </recommendedName>
</protein>
<keyword evidence="3" id="KW-1185">Reference proteome</keyword>
<comment type="caution">
    <text evidence="2">The sequence shown here is derived from an EMBL/GenBank/DDBJ whole genome shotgun (WGS) entry which is preliminary data.</text>
</comment>